<dbReference type="Proteomes" id="UP000822476">
    <property type="component" value="Unassembled WGS sequence"/>
</dbReference>
<keyword evidence="2" id="KW-1185">Reference proteome</keyword>
<evidence type="ECO:0000313" key="1">
    <source>
        <dbReference type="EMBL" id="KAF7257267.1"/>
    </source>
</evidence>
<protein>
    <recommendedName>
        <fullName evidence="3">Nicotinamide riboside kinase 1</fullName>
    </recommendedName>
</protein>
<reference evidence="1" key="1">
    <citation type="submission" date="2019-07" db="EMBL/GenBank/DDBJ databases">
        <title>Annotation for the trematode Paragonimus miyazaki's.</title>
        <authorList>
            <person name="Choi Y.-J."/>
        </authorList>
    </citation>
    <scope>NUCLEOTIDE SEQUENCE</scope>
    <source>
        <strain evidence="1">Japan</strain>
    </source>
</reference>
<evidence type="ECO:0008006" key="3">
    <source>
        <dbReference type="Google" id="ProtNLM"/>
    </source>
</evidence>
<sequence length="164" mass="18575">MMHQPCDYKASSLIKQTIIGIGGASCAGKTLLCKGLQSTFTACGFQPKVLSMDDYYWKINDPRHIRDPITGHPNLDCNALRQLMDLRIFLTLDYETMIARRKLRDYDPADPPGYFDQYVWPSYTKIVNNLSKIDENIVFVDASTISPSELLDQVIEKTVIHEGA</sequence>
<proteinExistence type="predicted"/>
<comment type="caution">
    <text evidence="1">The sequence shown here is derived from an EMBL/GenBank/DDBJ whole genome shotgun (WGS) entry which is preliminary data.</text>
</comment>
<evidence type="ECO:0000313" key="2">
    <source>
        <dbReference type="Proteomes" id="UP000822476"/>
    </source>
</evidence>
<name>A0A8S9Z2A5_9TREM</name>
<dbReference type="InterPro" id="IPR027417">
    <property type="entry name" value="P-loop_NTPase"/>
</dbReference>
<dbReference type="Gene3D" id="3.40.50.300">
    <property type="entry name" value="P-loop containing nucleotide triphosphate hydrolases"/>
    <property type="match status" value="2"/>
</dbReference>
<accession>A0A8S9Z2A5</accession>
<dbReference type="SUPFAM" id="SSF52540">
    <property type="entry name" value="P-loop containing nucleoside triphosphate hydrolases"/>
    <property type="match status" value="1"/>
</dbReference>
<dbReference type="EMBL" id="JTDE01002505">
    <property type="protein sequence ID" value="KAF7257267.1"/>
    <property type="molecule type" value="Genomic_DNA"/>
</dbReference>
<dbReference type="OrthoDB" id="10041966at2759"/>
<dbReference type="AlphaFoldDB" id="A0A8S9Z2A5"/>
<organism evidence="1 2">
    <name type="scientific">Paragonimus skrjabini miyazakii</name>
    <dbReference type="NCBI Taxonomy" id="59628"/>
    <lineage>
        <taxon>Eukaryota</taxon>
        <taxon>Metazoa</taxon>
        <taxon>Spiralia</taxon>
        <taxon>Lophotrochozoa</taxon>
        <taxon>Platyhelminthes</taxon>
        <taxon>Trematoda</taxon>
        <taxon>Digenea</taxon>
        <taxon>Plagiorchiida</taxon>
        <taxon>Troglotremata</taxon>
        <taxon>Troglotrematidae</taxon>
        <taxon>Paragonimus</taxon>
    </lineage>
</organism>
<dbReference type="PANTHER" id="PTHR10285">
    <property type="entry name" value="URIDINE KINASE"/>
    <property type="match status" value="1"/>
</dbReference>
<gene>
    <name evidence="1" type="ORF">EG68_05095</name>
</gene>